<name>A0ABW1GE51_9ACTN</name>
<proteinExistence type="predicted"/>
<dbReference type="EMBL" id="JBHSPU010000006">
    <property type="protein sequence ID" value="MFC5913095.1"/>
    <property type="molecule type" value="Genomic_DNA"/>
</dbReference>
<dbReference type="Proteomes" id="UP001596200">
    <property type="component" value="Unassembled WGS sequence"/>
</dbReference>
<protein>
    <submittedName>
        <fullName evidence="2">Uncharacterized protein</fullName>
    </submittedName>
</protein>
<organism evidence="2 3">
    <name type="scientific">Streptomyces pulveraceus</name>
    <dbReference type="NCBI Taxonomy" id="68258"/>
    <lineage>
        <taxon>Bacteria</taxon>
        <taxon>Bacillati</taxon>
        <taxon>Actinomycetota</taxon>
        <taxon>Actinomycetes</taxon>
        <taxon>Kitasatosporales</taxon>
        <taxon>Streptomycetaceae</taxon>
        <taxon>Streptomyces</taxon>
    </lineage>
</organism>
<evidence type="ECO:0000313" key="3">
    <source>
        <dbReference type="Proteomes" id="UP001596200"/>
    </source>
</evidence>
<evidence type="ECO:0000256" key="1">
    <source>
        <dbReference type="SAM" id="MobiDB-lite"/>
    </source>
</evidence>
<gene>
    <name evidence="2" type="ORF">ACFP1B_06575</name>
</gene>
<sequence>MRRSAIAGRRAMISGGAVRRGRTAAGRARWSETGSRAASACSREADAEA</sequence>
<feature type="region of interest" description="Disordered" evidence="1">
    <location>
        <begin position="17"/>
        <end position="49"/>
    </location>
</feature>
<keyword evidence="3" id="KW-1185">Reference proteome</keyword>
<reference evidence="3" key="1">
    <citation type="journal article" date="2019" name="Int. J. Syst. Evol. Microbiol.">
        <title>The Global Catalogue of Microorganisms (GCM) 10K type strain sequencing project: providing services to taxonomists for standard genome sequencing and annotation.</title>
        <authorList>
            <consortium name="The Broad Institute Genomics Platform"/>
            <consortium name="The Broad Institute Genome Sequencing Center for Infectious Disease"/>
            <person name="Wu L."/>
            <person name="Ma J."/>
        </authorList>
    </citation>
    <scope>NUCLEOTIDE SEQUENCE [LARGE SCALE GENOMIC DNA]</scope>
    <source>
        <strain evidence="3">JCM 4147</strain>
    </source>
</reference>
<accession>A0ABW1GE51</accession>
<comment type="caution">
    <text evidence="2">The sequence shown here is derived from an EMBL/GenBank/DDBJ whole genome shotgun (WGS) entry which is preliminary data.</text>
</comment>
<dbReference type="RefSeq" id="WP_344510887.1">
    <property type="nucleotide sequence ID" value="NZ_BAAATU010000018.1"/>
</dbReference>
<evidence type="ECO:0000313" key="2">
    <source>
        <dbReference type="EMBL" id="MFC5913095.1"/>
    </source>
</evidence>